<sequence length="415" mass="46403">MRFDVFCSLAQTPRPGGLPEHATILREFLDQAMLADELGYECVWVAESHFSSEVQKRHQHPVIPHWTGEVGVNTDICQLAPRVFDRTSRVDVGSAILNIVAGGGPVVAAERVATALAWHGLDPAERRRLRIGFAGGRFEFIARTTGITPRGAWEAAGWRQVKQALLWEAGEVFVRLLRGETLAAQDVAERWLGHGDFPDAEAFEHVASLAGVAGEQRVRVPRRWDFEATKIVPDRRADLLRLYAGTHDAGLQTHLNQFRPVRAFNLSITPPAVIEATHERLAGAYNLDGGKWQRSYLPRTTFVFLDASAGASRATRRERAQRHAREALAAYWQAMEGTLDERRVADAVGNALVGAPEDIAEQIVARFHPDDRLMLWFDFFPRDGRQVLIAMEEFRHRVVPLLRDAEFGGHEIAHA</sequence>
<feature type="domain" description="Luciferase-like" evidence="1">
    <location>
        <begin position="1"/>
        <end position="115"/>
    </location>
</feature>
<dbReference type="InterPro" id="IPR036661">
    <property type="entry name" value="Luciferase-like_sf"/>
</dbReference>
<comment type="caution">
    <text evidence="2">The sequence shown here is derived from an EMBL/GenBank/DDBJ whole genome shotgun (WGS) entry which is preliminary data.</text>
</comment>
<dbReference type="EMBL" id="NKYE01000009">
    <property type="protein sequence ID" value="OZM72145.1"/>
    <property type="molecule type" value="Genomic_DNA"/>
</dbReference>
<dbReference type="InterPro" id="IPR011251">
    <property type="entry name" value="Luciferase-like_dom"/>
</dbReference>
<evidence type="ECO:0000313" key="3">
    <source>
        <dbReference type="Proteomes" id="UP000242444"/>
    </source>
</evidence>
<dbReference type="Proteomes" id="UP000242444">
    <property type="component" value="Unassembled WGS sequence"/>
</dbReference>
<name>A0A263D458_9PSEU</name>
<reference evidence="2 3" key="1">
    <citation type="submission" date="2017-07" db="EMBL/GenBank/DDBJ databases">
        <title>Amycolatopsis antarcticus sp. nov., isolated from the surface of an Antarcticus brown macroalga.</title>
        <authorList>
            <person name="Wang J."/>
            <person name="Leiva S."/>
            <person name="Huang J."/>
            <person name="Huang Y."/>
        </authorList>
    </citation>
    <scope>NUCLEOTIDE SEQUENCE [LARGE SCALE GENOMIC DNA]</scope>
    <source>
        <strain evidence="2 3">AU-G6</strain>
    </source>
</reference>
<dbReference type="SUPFAM" id="SSF51679">
    <property type="entry name" value="Bacterial luciferase-like"/>
    <property type="match status" value="1"/>
</dbReference>
<dbReference type="GO" id="GO:0016705">
    <property type="term" value="F:oxidoreductase activity, acting on paired donors, with incorporation or reduction of molecular oxygen"/>
    <property type="evidence" value="ECO:0007669"/>
    <property type="project" value="InterPro"/>
</dbReference>
<gene>
    <name evidence="2" type="ORF">CFN78_16550</name>
</gene>
<proteinExistence type="predicted"/>
<evidence type="ECO:0000259" key="1">
    <source>
        <dbReference type="Pfam" id="PF00296"/>
    </source>
</evidence>
<dbReference type="RefSeq" id="WP_094863717.1">
    <property type="nucleotide sequence ID" value="NZ_NKYE01000009.1"/>
</dbReference>
<organism evidence="2 3">
    <name type="scientific">Amycolatopsis antarctica</name>
    <dbReference type="NCBI Taxonomy" id="1854586"/>
    <lineage>
        <taxon>Bacteria</taxon>
        <taxon>Bacillati</taxon>
        <taxon>Actinomycetota</taxon>
        <taxon>Actinomycetes</taxon>
        <taxon>Pseudonocardiales</taxon>
        <taxon>Pseudonocardiaceae</taxon>
        <taxon>Amycolatopsis</taxon>
    </lineage>
</organism>
<dbReference type="InParanoid" id="A0A263D458"/>
<dbReference type="Gene3D" id="3.20.20.30">
    <property type="entry name" value="Luciferase-like domain"/>
    <property type="match status" value="1"/>
</dbReference>
<dbReference type="Pfam" id="PF00296">
    <property type="entry name" value="Bac_luciferase"/>
    <property type="match status" value="1"/>
</dbReference>
<dbReference type="AlphaFoldDB" id="A0A263D458"/>
<dbReference type="OrthoDB" id="4029802at2"/>
<accession>A0A263D458</accession>
<evidence type="ECO:0000313" key="2">
    <source>
        <dbReference type="EMBL" id="OZM72145.1"/>
    </source>
</evidence>
<protein>
    <submittedName>
        <fullName evidence="2">Luciferase</fullName>
    </submittedName>
</protein>
<keyword evidence="3" id="KW-1185">Reference proteome</keyword>